<keyword evidence="2" id="KW-1185">Reference proteome</keyword>
<evidence type="ECO:0000313" key="2">
    <source>
        <dbReference type="Proteomes" id="UP000325081"/>
    </source>
</evidence>
<dbReference type="AlphaFoldDB" id="A0A5A7QR57"/>
<protein>
    <submittedName>
        <fullName evidence="1">Vacuolar protein sorting protein</fullName>
    </submittedName>
</protein>
<name>A0A5A7QR57_STRAF</name>
<dbReference type="EMBL" id="BKCP01008070">
    <property type="protein sequence ID" value="GER47823.1"/>
    <property type="molecule type" value="Genomic_DNA"/>
</dbReference>
<dbReference type="Proteomes" id="UP000325081">
    <property type="component" value="Unassembled WGS sequence"/>
</dbReference>
<dbReference type="OrthoDB" id="10261632at2759"/>
<proteinExistence type="predicted"/>
<reference evidence="2" key="1">
    <citation type="journal article" date="2019" name="Curr. Biol.">
        <title>Genome Sequence of Striga asiatica Provides Insight into the Evolution of Plant Parasitism.</title>
        <authorList>
            <person name="Yoshida S."/>
            <person name="Kim S."/>
            <person name="Wafula E.K."/>
            <person name="Tanskanen J."/>
            <person name="Kim Y.M."/>
            <person name="Honaas L."/>
            <person name="Yang Z."/>
            <person name="Spallek T."/>
            <person name="Conn C.E."/>
            <person name="Ichihashi Y."/>
            <person name="Cheong K."/>
            <person name="Cui S."/>
            <person name="Der J.P."/>
            <person name="Gundlach H."/>
            <person name="Jiao Y."/>
            <person name="Hori C."/>
            <person name="Ishida J.K."/>
            <person name="Kasahara H."/>
            <person name="Kiba T."/>
            <person name="Kim M.S."/>
            <person name="Koo N."/>
            <person name="Laohavisit A."/>
            <person name="Lee Y.H."/>
            <person name="Lumba S."/>
            <person name="McCourt P."/>
            <person name="Mortimer J.C."/>
            <person name="Mutuku J.M."/>
            <person name="Nomura T."/>
            <person name="Sasaki-Sekimoto Y."/>
            <person name="Seto Y."/>
            <person name="Wang Y."/>
            <person name="Wakatake T."/>
            <person name="Sakakibara H."/>
            <person name="Demura T."/>
            <person name="Yamaguchi S."/>
            <person name="Yoneyama K."/>
            <person name="Manabe R.I."/>
            <person name="Nelson D.C."/>
            <person name="Schulman A.H."/>
            <person name="Timko M.P."/>
            <person name="dePamphilis C.W."/>
            <person name="Choi D."/>
            <person name="Shirasu K."/>
        </authorList>
    </citation>
    <scope>NUCLEOTIDE SEQUENCE [LARGE SCALE GENOMIC DNA]</scope>
    <source>
        <strain evidence="2">cv. UVA1</strain>
    </source>
</reference>
<comment type="caution">
    <text evidence="1">The sequence shown here is derived from an EMBL/GenBank/DDBJ whole genome shotgun (WGS) entry which is preliminary data.</text>
</comment>
<gene>
    <name evidence="1" type="ORF">STAS_24959</name>
</gene>
<evidence type="ECO:0000313" key="1">
    <source>
        <dbReference type="EMBL" id="GER47823.1"/>
    </source>
</evidence>
<organism evidence="1 2">
    <name type="scientific">Striga asiatica</name>
    <name type="common">Asiatic witchweed</name>
    <name type="synonym">Buchnera asiatica</name>
    <dbReference type="NCBI Taxonomy" id="4170"/>
    <lineage>
        <taxon>Eukaryota</taxon>
        <taxon>Viridiplantae</taxon>
        <taxon>Streptophyta</taxon>
        <taxon>Embryophyta</taxon>
        <taxon>Tracheophyta</taxon>
        <taxon>Spermatophyta</taxon>
        <taxon>Magnoliopsida</taxon>
        <taxon>eudicotyledons</taxon>
        <taxon>Gunneridae</taxon>
        <taxon>Pentapetalae</taxon>
        <taxon>asterids</taxon>
        <taxon>lamiids</taxon>
        <taxon>Lamiales</taxon>
        <taxon>Orobanchaceae</taxon>
        <taxon>Buchnereae</taxon>
        <taxon>Striga</taxon>
    </lineage>
</organism>
<sequence>MADFDELLPEKKRCLTLSRCCWTQAVKTILLQIPSLGKQVSAAAGYSKFVSSEMSKAEALLKGLNRTERQRILDDYNQHGARTNQPSIKPVFAPTSTLSGTPALANNNNSSSSSNLSTPVGIIPLKEEIVARAAALGRGATTGIRRILALIESTTKDLKDGPLRKLFIG</sequence>
<accession>A0A5A7QR57</accession>